<keyword evidence="2" id="KW-1185">Reference proteome</keyword>
<dbReference type="Proteomes" id="UP000027730">
    <property type="component" value="Unassembled WGS sequence"/>
</dbReference>
<reference evidence="1 2" key="1">
    <citation type="journal article" date="2014" name="BMC Genomics">
        <title>Genome sequencing of four Aureobasidium pullulans varieties: biotechnological potential, stress tolerance, and description of new species.</title>
        <authorList>
            <person name="Gostin Ar C."/>
            <person name="Ohm R.A."/>
            <person name="Kogej T."/>
            <person name="Sonjak S."/>
            <person name="Turk M."/>
            <person name="Zajc J."/>
            <person name="Zalar P."/>
            <person name="Grube M."/>
            <person name="Sun H."/>
            <person name="Han J."/>
            <person name="Sharma A."/>
            <person name="Chiniquy J."/>
            <person name="Ngan C.Y."/>
            <person name="Lipzen A."/>
            <person name="Barry K."/>
            <person name="Grigoriev I.V."/>
            <person name="Gunde-Cimerman N."/>
        </authorList>
    </citation>
    <scope>NUCLEOTIDE SEQUENCE [LARGE SCALE GENOMIC DNA]</scope>
    <source>
        <strain evidence="1 2">CBS 147.97</strain>
    </source>
</reference>
<gene>
    <name evidence="1" type="ORF">M436DRAFT_64849</name>
</gene>
<organism evidence="1 2">
    <name type="scientific">Aureobasidium namibiae CBS 147.97</name>
    <dbReference type="NCBI Taxonomy" id="1043004"/>
    <lineage>
        <taxon>Eukaryota</taxon>
        <taxon>Fungi</taxon>
        <taxon>Dikarya</taxon>
        <taxon>Ascomycota</taxon>
        <taxon>Pezizomycotina</taxon>
        <taxon>Dothideomycetes</taxon>
        <taxon>Dothideomycetidae</taxon>
        <taxon>Dothideales</taxon>
        <taxon>Saccotheciaceae</taxon>
        <taxon>Aureobasidium</taxon>
    </lineage>
</organism>
<dbReference type="AlphaFoldDB" id="A0A074WKC0"/>
<sequence>MCTVMPDLRWARRTAVRKRQNSKMIQALAWNALGKAAAPTSYNIVRHQRNRQDDAKHPAAGTKQHAAALVVDISVVDFWLDPRFLLAEERIVEFVDFDNAWRAQHSTLGLSRCSRRVSRQVVKRYMDVETALQAEAYGMVISSRRRVDESHSVLTVEGAVQGERFDNRLQNKMKQSEV</sequence>
<name>A0A074WKC0_9PEZI</name>
<evidence type="ECO:0000313" key="1">
    <source>
        <dbReference type="EMBL" id="KEQ72054.1"/>
    </source>
</evidence>
<accession>A0A074WKC0</accession>
<dbReference type="OrthoDB" id="10487110at2759"/>
<protein>
    <submittedName>
        <fullName evidence="1">Uncharacterized protein</fullName>
    </submittedName>
</protein>
<dbReference type="EMBL" id="KL584712">
    <property type="protein sequence ID" value="KEQ72054.1"/>
    <property type="molecule type" value="Genomic_DNA"/>
</dbReference>
<proteinExistence type="predicted"/>
<dbReference type="GeneID" id="25413769"/>
<dbReference type="HOGENOM" id="CLU_1510287_0_0_1"/>
<dbReference type="RefSeq" id="XP_013426329.1">
    <property type="nucleotide sequence ID" value="XM_013570875.1"/>
</dbReference>
<evidence type="ECO:0000313" key="2">
    <source>
        <dbReference type="Proteomes" id="UP000027730"/>
    </source>
</evidence>